<dbReference type="PANTHER" id="PTHR43275">
    <property type="entry name" value="D-MALATE DEHYDROGENASE [DECARBOXYLATING]"/>
    <property type="match status" value="1"/>
</dbReference>
<keyword evidence="16" id="KW-0464">Manganese</keyword>
<dbReference type="EC" id="1.1.1.83" evidence="11"/>
<dbReference type="GO" id="GO:0009027">
    <property type="term" value="F:tartrate dehydrogenase activity"/>
    <property type="evidence" value="ECO:0007669"/>
    <property type="project" value="UniProtKB-EC"/>
</dbReference>
<evidence type="ECO:0000256" key="21">
    <source>
        <dbReference type="ARBA" id="ARBA00049377"/>
    </source>
</evidence>
<dbReference type="Gene3D" id="3.40.718.10">
    <property type="entry name" value="Isopropylmalate Dehydrogenase"/>
    <property type="match status" value="1"/>
</dbReference>
<dbReference type="GO" id="GO:0051287">
    <property type="term" value="F:NAD binding"/>
    <property type="evidence" value="ECO:0007669"/>
    <property type="project" value="InterPro"/>
</dbReference>
<dbReference type="NCBIfam" id="NF006048">
    <property type="entry name" value="PRK08194.1"/>
    <property type="match status" value="1"/>
</dbReference>
<dbReference type="NCBIfam" id="TIGR02089">
    <property type="entry name" value="TTC"/>
    <property type="match status" value="1"/>
</dbReference>
<organism evidence="23 24">
    <name type="scientific">Ancylobacter mangrovi</name>
    <dbReference type="NCBI Taxonomy" id="2972472"/>
    <lineage>
        <taxon>Bacteria</taxon>
        <taxon>Pseudomonadati</taxon>
        <taxon>Pseudomonadota</taxon>
        <taxon>Alphaproteobacteria</taxon>
        <taxon>Hyphomicrobiales</taxon>
        <taxon>Xanthobacteraceae</taxon>
        <taxon>Ancylobacter</taxon>
    </lineage>
</organism>
<dbReference type="PROSITE" id="PS00470">
    <property type="entry name" value="IDH_IMDH"/>
    <property type="match status" value="1"/>
</dbReference>
<comment type="function">
    <text evidence="5">Has multiple catalytic activities. Apart from catalyzing the oxidation of (+)-tartrate to oxaloglycolate, also converts meso-tartrate to D-glycerate and catalyzes the oxidative decarboxylation of D-malate to pyruvate.</text>
</comment>
<name>A0A9X2P9M3_9HYPH</name>
<dbReference type="NCBIfam" id="NF002898">
    <property type="entry name" value="PRK03437.1"/>
    <property type="match status" value="1"/>
</dbReference>
<evidence type="ECO:0000256" key="9">
    <source>
        <dbReference type="ARBA" id="ARBA00007769"/>
    </source>
</evidence>
<dbReference type="InterPro" id="IPR050501">
    <property type="entry name" value="ICDH/IPMDH"/>
</dbReference>
<evidence type="ECO:0000256" key="4">
    <source>
        <dbReference type="ARBA" id="ARBA00001958"/>
    </source>
</evidence>
<keyword evidence="15" id="KW-0520">NAD</keyword>
<comment type="caution">
    <text evidence="23">The sequence shown here is derived from an EMBL/GenBank/DDBJ whole genome shotgun (WGS) entry which is preliminary data.</text>
</comment>
<evidence type="ECO:0000256" key="15">
    <source>
        <dbReference type="ARBA" id="ARBA00023027"/>
    </source>
</evidence>
<dbReference type="PANTHER" id="PTHR43275:SF1">
    <property type="entry name" value="D-MALATE DEHYDROGENASE [DECARBOXYLATING]"/>
    <property type="match status" value="1"/>
</dbReference>
<evidence type="ECO:0000259" key="22">
    <source>
        <dbReference type="SMART" id="SM01329"/>
    </source>
</evidence>
<reference evidence="23" key="1">
    <citation type="submission" date="2022-08" db="EMBL/GenBank/DDBJ databases">
        <authorList>
            <person name="Li F."/>
        </authorList>
    </citation>
    <scope>NUCLEOTIDE SEQUENCE</scope>
    <source>
        <strain evidence="23">MQZ15Z-1</strain>
    </source>
</reference>
<dbReference type="GO" id="GO:0046553">
    <property type="term" value="F:D-malate dehydrogenase (decarboxylating) (NAD+) activity"/>
    <property type="evidence" value="ECO:0007669"/>
    <property type="project" value="UniProtKB-EC"/>
</dbReference>
<dbReference type="Pfam" id="PF00180">
    <property type="entry name" value="Iso_dh"/>
    <property type="match status" value="1"/>
</dbReference>
<keyword evidence="13" id="KW-0479">Metal-binding</keyword>
<evidence type="ECO:0000256" key="7">
    <source>
        <dbReference type="ARBA" id="ARBA00004981"/>
    </source>
</evidence>
<comment type="cofactor">
    <cofactor evidence="3">
        <name>Mg(2+)</name>
        <dbReference type="ChEBI" id="CHEBI:18420"/>
    </cofactor>
</comment>
<evidence type="ECO:0000256" key="8">
    <source>
        <dbReference type="ARBA" id="ARBA00005110"/>
    </source>
</evidence>
<evidence type="ECO:0000256" key="16">
    <source>
        <dbReference type="ARBA" id="ARBA00023211"/>
    </source>
</evidence>
<evidence type="ECO:0000256" key="11">
    <source>
        <dbReference type="ARBA" id="ARBA00013126"/>
    </source>
</evidence>
<dbReference type="SMART" id="SM01329">
    <property type="entry name" value="Iso_dh"/>
    <property type="match status" value="1"/>
</dbReference>
<dbReference type="SUPFAM" id="SSF53659">
    <property type="entry name" value="Isocitrate/Isopropylmalate dehydrogenase-like"/>
    <property type="match status" value="1"/>
</dbReference>
<protein>
    <recommendedName>
        <fullName evidence="17">D-malate dehydrogenase [decarboxylating]</fullName>
        <ecNumber evidence="11">1.1.1.83</ecNumber>
        <ecNumber evidence="12">1.1.1.93</ecNumber>
        <ecNumber evidence="10">4.1.1.73</ecNumber>
    </recommendedName>
</protein>
<feature type="domain" description="Isopropylmalate dehydrogenase-like" evidence="22">
    <location>
        <begin position="5"/>
        <end position="347"/>
    </location>
</feature>
<evidence type="ECO:0000256" key="17">
    <source>
        <dbReference type="ARBA" id="ARBA00030902"/>
    </source>
</evidence>
<keyword evidence="14 23" id="KW-0560">Oxidoreductase</keyword>
<evidence type="ECO:0000256" key="3">
    <source>
        <dbReference type="ARBA" id="ARBA00001946"/>
    </source>
</evidence>
<dbReference type="InterPro" id="IPR011829">
    <property type="entry name" value="TTC_DH"/>
</dbReference>
<comment type="catalytic activity">
    <reaction evidence="20">
        <text>(R)-malate + NAD(+) = pyruvate + CO2 + NADH</text>
        <dbReference type="Rhea" id="RHEA:18365"/>
        <dbReference type="ChEBI" id="CHEBI:15361"/>
        <dbReference type="ChEBI" id="CHEBI:15588"/>
        <dbReference type="ChEBI" id="CHEBI:16526"/>
        <dbReference type="ChEBI" id="CHEBI:57540"/>
        <dbReference type="ChEBI" id="CHEBI:57945"/>
        <dbReference type="EC" id="1.1.1.83"/>
    </reaction>
</comment>
<evidence type="ECO:0000313" key="23">
    <source>
        <dbReference type="EMBL" id="MCS0494591.1"/>
    </source>
</evidence>
<comment type="pathway">
    <text evidence="6">Carbohydrate acid metabolism; tartrate degradation; D-glycerate from L-tartrate: step 1/1.</text>
</comment>
<comment type="similarity">
    <text evidence="9">Belongs to the isocitrate and isopropylmalate dehydrogenases family.</text>
</comment>
<dbReference type="InterPro" id="IPR019818">
    <property type="entry name" value="IsoCit/isopropylmalate_DH_CS"/>
</dbReference>
<proteinExistence type="inferred from homology"/>
<comment type="cofactor">
    <cofactor evidence="2">
        <name>Mn(2+)</name>
        <dbReference type="ChEBI" id="CHEBI:29035"/>
    </cofactor>
</comment>
<comment type="pathway">
    <text evidence="8">Carbohydrate acid metabolism; tartrate degradation; 2-hydroxy-3-oxosuccinate from meso-tartrate: step 1/1.</text>
</comment>
<dbReference type="EMBL" id="JANTHZ010000002">
    <property type="protein sequence ID" value="MCS0494591.1"/>
    <property type="molecule type" value="Genomic_DNA"/>
</dbReference>
<dbReference type="Proteomes" id="UP001151088">
    <property type="component" value="Unassembled WGS sequence"/>
</dbReference>
<comment type="pathway">
    <text evidence="7">Carbohydrate acid metabolism; tartrate degradation; 2-hydroxy-3-oxosuccinate from L-tartrate: step 1/1.</text>
</comment>
<evidence type="ECO:0000256" key="20">
    <source>
        <dbReference type="ARBA" id="ARBA00049301"/>
    </source>
</evidence>
<comment type="catalytic activity">
    <reaction evidence="21">
        <text>tartrate + NAD(+) = 2-hydroxy-3-oxosuccinate + NADH + H(+)</text>
        <dbReference type="Rhea" id="RHEA:18853"/>
        <dbReference type="ChEBI" id="CHEBI:15378"/>
        <dbReference type="ChEBI" id="CHEBI:30929"/>
        <dbReference type="ChEBI" id="CHEBI:57540"/>
        <dbReference type="ChEBI" id="CHEBI:57945"/>
        <dbReference type="ChEBI" id="CHEBI:58265"/>
        <dbReference type="EC" id="1.1.1.93"/>
    </reaction>
</comment>
<dbReference type="GO" id="GO:0050319">
    <property type="term" value="F:tartrate decarboxylase activity"/>
    <property type="evidence" value="ECO:0007669"/>
    <property type="project" value="UniProtKB-EC"/>
</dbReference>
<evidence type="ECO:0000256" key="14">
    <source>
        <dbReference type="ARBA" id="ARBA00023002"/>
    </source>
</evidence>
<dbReference type="InterPro" id="IPR024084">
    <property type="entry name" value="IsoPropMal-DH-like_dom"/>
</dbReference>
<dbReference type="EC" id="1.1.1.93" evidence="12"/>
<evidence type="ECO:0000256" key="1">
    <source>
        <dbReference type="ARBA" id="ARBA00001421"/>
    </source>
</evidence>
<accession>A0A9X2P9M3</accession>
<dbReference type="EC" id="4.1.1.73" evidence="10"/>
<evidence type="ECO:0000256" key="19">
    <source>
        <dbReference type="ARBA" id="ARBA00048855"/>
    </source>
</evidence>
<comment type="catalytic activity">
    <reaction evidence="18">
        <text>(2R,3R)-tartrate + NAD(+) = 2-hydroxy-3-oxosuccinate + NADH + H(+)</text>
        <dbReference type="Rhea" id="RHEA:15209"/>
        <dbReference type="ChEBI" id="CHEBI:15378"/>
        <dbReference type="ChEBI" id="CHEBI:30924"/>
        <dbReference type="ChEBI" id="CHEBI:57540"/>
        <dbReference type="ChEBI" id="CHEBI:57945"/>
        <dbReference type="ChEBI" id="CHEBI:58265"/>
        <dbReference type="EC" id="1.1.1.93"/>
    </reaction>
</comment>
<comment type="cofactor">
    <cofactor evidence="4">
        <name>K(+)</name>
        <dbReference type="ChEBI" id="CHEBI:29103"/>
    </cofactor>
</comment>
<evidence type="ECO:0000256" key="5">
    <source>
        <dbReference type="ARBA" id="ARBA00004033"/>
    </source>
</evidence>
<dbReference type="RefSeq" id="WP_258731610.1">
    <property type="nucleotide sequence ID" value="NZ_JANTHZ010000002.1"/>
</dbReference>
<gene>
    <name evidence="23" type="ORF">NVS89_05735</name>
</gene>
<evidence type="ECO:0000256" key="13">
    <source>
        <dbReference type="ARBA" id="ARBA00022723"/>
    </source>
</evidence>
<evidence type="ECO:0000256" key="10">
    <source>
        <dbReference type="ARBA" id="ARBA00012223"/>
    </source>
</evidence>
<comment type="catalytic activity">
    <reaction evidence="19">
        <text>(2R,3S)-tartrate + NAD(+) = 2-hydroxy-3-oxosuccinate + NADH + H(+)</text>
        <dbReference type="Rhea" id="RHEA:16457"/>
        <dbReference type="ChEBI" id="CHEBI:15378"/>
        <dbReference type="ChEBI" id="CHEBI:30928"/>
        <dbReference type="ChEBI" id="CHEBI:57540"/>
        <dbReference type="ChEBI" id="CHEBI:57945"/>
        <dbReference type="ChEBI" id="CHEBI:58265"/>
        <dbReference type="EC" id="1.1.1.93"/>
    </reaction>
</comment>
<evidence type="ECO:0000313" key="24">
    <source>
        <dbReference type="Proteomes" id="UP001151088"/>
    </source>
</evidence>
<keyword evidence="24" id="KW-1185">Reference proteome</keyword>
<dbReference type="GO" id="GO:0000287">
    <property type="term" value="F:magnesium ion binding"/>
    <property type="evidence" value="ECO:0007669"/>
    <property type="project" value="InterPro"/>
</dbReference>
<evidence type="ECO:0000256" key="6">
    <source>
        <dbReference type="ARBA" id="ARBA00004803"/>
    </source>
</evidence>
<dbReference type="AlphaFoldDB" id="A0A9X2P9M3"/>
<evidence type="ECO:0000256" key="2">
    <source>
        <dbReference type="ARBA" id="ARBA00001936"/>
    </source>
</evidence>
<comment type="catalytic activity">
    <reaction evidence="1">
        <text>(2R,3R)-tartrate + H(+) = (R)-glycerate + CO2</text>
        <dbReference type="Rhea" id="RHEA:13317"/>
        <dbReference type="ChEBI" id="CHEBI:15378"/>
        <dbReference type="ChEBI" id="CHEBI:16526"/>
        <dbReference type="ChEBI" id="CHEBI:16659"/>
        <dbReference type="ChEBI" id="CHEBI:30924"/>
        <dbReference type="EC" id="4.1.1.73"/>
    </reaction>
</comment>
<sequence length="361" mass="39280">MTTYSIAVIPGDGIGNEVVPEAQRVLEAAARAGGFELDWTHYDWSCERFAKTGSMMPADGLDRIRDKDAIFLGAVGFPGVPDHVSLWGLLIPIRRGFHQYVNLRPVKLMKGVESPLKGREPGDIDFYVVRENNEGEYSSIGGRLYEGQPDELVMQQSVFTRRGCDRVMRYAFDLAAGRKKHVTSATKSNGISHTMPYWDERFAAVAKDYPGFTTDQFHIDILTAHFVRNPDWFDVVVASNLFGDILSDLGPAVVGSIGIAPGANINPEKDYPSMFEPVHGSAPDIAGKGIANPIGQVWSGAMMLRHLGEEAAARAIEDAIEDVLARRDSLTRDLGGTAGTRELTDAIIGALPASRVHSPAA</sequence>
<evidence type="ECO:0000256" key="12">
    <source>
        <dbReference type="ARBA" id="ARBA00013144"/>
    </source>
</evidence>
<evidence type="ECO:0000256" key="18">
    <source>
        <dbReference type="ARBA" id="ARBA00048069"/>
    </source>
</evidence>